<dbReference type="CDD" id="cd07771">
    <property type="entry name" value="ASKHA_NBD_FGGY_RhaB-like"/>
    <property type="match status" value="1"/>
</dbReference>
<comment type="similarity">
    <text evidence="1">Belongs to the FGGY kinase family.</text>
</comment>
<dbReference type="Pfam" id="PF02782">
    <property type="entry name" value="FGGY_C"/>
    <property type="match status" value="1"/>
</dbReference>
<dbReference type="Pfam" id="PF00370">
    <property type="entry name" value="FGGY_N"/>
    <property type="match status" value="1"/>
</dbReference>
<evidence type="ECO:0000256" key="1">
    <source>
        <dbReference type="ARBA" id="ARBA00009156"/>
    </source>
</evidence>
<name>A0A9D1I613_9CLOT</name>
<keyword evidence="5" id="KW-0067">ATP-binding</keyword>
<dbReference type="SUPFAM" id="SSF53067">
    <property type="entry name" value="Actin-like ATPase domain"/>
    <property type="match status" value="2"/>
</dbReference>
<dbReference type="InterPro" id="IPR043129">
    <property type="entry name" value="ATPase_NBD"/>
</dbReference>
<evidence type="ECO:0000256" key="4">
    <source>
        <dbReference type="ARBA" id="ARBA00022777"/>
    </source>
</evidence>
<dbReference type="EMBL" id="DVMM01000021">
    <property type="protein sequence ID" value="HIU28888.1"/>
    <property type="molecule type" value="Genomic_DNA"/>
</dbReference>
<dbReference type="PANTHER" id="PTHR10196:SF93">
    <property type="entry name" value="L-RHAMNULOKINASE"/>
    <property type="match status" value="1"/>
</dbReference>
<reference evidence="10" key="2">
    <citation type="journal article" date="2021" name="PeerJ">
        <title>Extensive microbial diversity within the chicken gut microbiome revealed by metagenomics and culture.</title>
        <authorList>
            <person name="Gilroy R."/>
            <person name="Ravi A."/>
            <person name="Getino M."/>
            <person name="Pursley I."/>
            <person name="Horton D.L."/>
            <person name="Alikhan N.F."/>
            <person name="Baker D."/>
            <person name="Gharbi K."/>
            <person name="Hall N."/>
            <person name="Watson M."/>
            <person name="Adriaenssens E.M."/>
            <person name="Foster-Nyarko E."/>
            <person name="Jarju S."/>
            <person name="Secka A."/>
            <person name="Antonio M."/>
            <person name="Oren A."/>
            <person name="Chaudhuri R.R."/>
            <person name="La Ragione R."/>
            <person name="Hildebrand F."/>
            <person name="Pallen M.J."/>
        </authorList>
    </citation>
    <scope>NUCLEOTIDE SEQUENCE</scope>
    <source>
        <strain evidence="10">CHK195-4489</strain>
    </source>
</reference>
<evidence type="ECO:0000256" key="3">
    <source>
        <dbReference type="ARBA" id="ARBA00022741"/>
    </source>
</evidence>
<dbReference type="PANTHER" id="PTHR10196">
    <property type="entry name" value="SUGAR KINASE"/>
    <property type="match status" value="1"/>
</dbReference>
<feature type="domain" description="Carbohydrate kinase FGGY N-terminal" evidence="8">
    <location>
        <begin position="4"/>
        <end position="246"/>
    </location>
</feature>
<feature type="domain" description="Carbohydrate kinase FGGY C-terminal" evidence="9">
    <location>
        <begin position="256"/>
        <end position="447"/>
    </location>
</feature>
<dbReference type="Proteomes" id="UP000824089">
    <property type="component" value="Unassembled WGS sequence"/>
</dbReference>
<dbReference type="InterPro" id="IPR018485">
    <property type="entry name" value="FGGY_C"/>
</dbReference>
<dbReference type="GO" id="GO:0019301">
    <property type="term" value="P:rhamnose catabolic process"/>
    <property type="evidence" value="ECO:0007669"/>
    <property type="project" value="InterPro"/>
</dbReference>
<dbReference type="GO" id="GO:0008993">
    <property type="term" value="F:rhamnulokinase activity"/>
    <property type="evidence" value="ECO:0007669"/>
    <property type="project" value="InterPro"/>
</dbReference>
<dbReference type="InterPro" id="IPR013449">
    <property type="entry name" value="Rhamnulokinase"/>
</dbReference>
<keyword evidence="7" id="KW-0684">Rhamnose metabolism</keyword>
<accession>A0A9D1I613</accession>
<evidence type="ECO:0000256" key="2">
    <source>
        <dbReference type="ARBA" id="ARBA00022679"/>
    </source>
</evidence>
<protein>
    <submittedName>
        <fullName evidence="10">Rhamnulokinase</fullName>
    </submittedName>
</protein>
<evidence type="ECO:0000256" key="6">
    <source>
        <dbReference type="ARBA" id="ARBA00023157"/>
    </source>
</evidence>
<dbReference type="InterPro" id="IPR018484">
    <property type="entry name" value="FGGY_N"/>
</dbReference>
<keyword evidence="4" id="KW-0418">Kinase</keyword>
<evidence type="ECO:0000256" key="5">
    <source>
        <dbReference type="ARBA" id="ARBA00022840"/>
    </source>
</evidence>
<comment type="caution">
    <text evidence="10">The sequence shown here is derived from an EMBL/GenBank/DDBJ whole genome shotgun (WGS) entry which is preliminary data.</text>
</comment>
<evidence type="ECO:0000259" key="8">
    <source>
        <dbReference type="Pfam" id="PF00370"/>
    </source>
</evidence>
<dbReference type="GO" id="GO:0005524">
    <property type="term" value="F:ATP binding"/>
    <property type="evidence" value="ECO:0007669"/>
    <property type="project" value="UniProtKB-KW"/>
</dbReference>
<dbReference type="GO" id="GO:0005829">
    <property type="term" value="C:cytosol"/>
    <property type="evidence" value="ECO:0007669"/>
    <property type="project" value="TreeGrafter"/>
</dbReference>
<sequence>MKLLAFDYGASSGRAILGEFDGSRLTLSELHRFSSDPVMMNGTFTWDFPRLFFELKKGILKAYQAGHKEIAGIGIDTWGVDFGLLSRQGELLGNPVHYRDARTDGMIELACSRSSEKEIYDTTGIAFQKFNTLYQLLAMAEKKSVLLENADTLLFIPDLFNYYLTGEKLCEYTITSTSQLYDPVRGGWAEQLIRKIIPGFHTGILPNVVPAGTKIGTLSAGICEELGTAPIPVIAVAEHDTGSAVVSVPFYDQKSAYLSSGTWSLLGVELDRPIINDKMRELNYTNEGGINNNVRLLKNIMGLWINQECKRHWEKLGETVSFDELDGGAMAAKPFACIIDVDDQRFFEPNGMPDKIRDYCAETGQYVPQTKGEIVRCIMESLALKYRQAILGLEEIVGYRIPALHIVGGGCKNKILSQFTANAINRPVYAGPIEATAIGNLAAQLISLGAIGSLAQAREVVRNSFEIEEYVPSETAAWDDAYEKLLALQNRKAEVRG</sequence>
<keyword evidence="3" id="KW-0547">Nucleotide-binding</keyword>
<dbReference type="GO" id="GO:0006071">
    <property type="term" value="P:glycerol metabolic process"/>
    <property type="evidence" value="ECO:0007669"/>
    <property type="project" value="TreeGrafter"/>
</dbReference>
<evidence type="ECO:0000259" key="9">
    <source>
        <dbReference type="Pfam" id="PF02782"/>
    </source>
</evidence>
<keyword evidence="6" id="KW-1015">Disulfide bond</keyword>
<dbReference type="Gene3D" id="3.30.420.40">
    <property type="match status" value="2"/>
</dbReference>
<proteinExistence type="inferred from homology"/>
<evidence type="ECO:0000313" key="10">
    <source>
        <dbReference type="EMBL" id="HIU28888.1"/>
    </source>
</evidence>
<dbReference type="GO" id="GO:0004370">
    <property type="term" value="F:glycerol kinase activity"/>
    <property type="evidence" value="ECO:0007669"/>
    <property type="project" value="TreeGrafter"/>
</dbReference>
<gene>
    <name evidence="10" type="ORF">IAD50_01175</name>
</gene>
<keyword evidence="2" id="KW-0808">Transferase</keyword>
<organism evidence="10 11">
    <name type="scientific">Candidatus Egerieisoma faecipullorum</name>
    <dbReference type="NCBI Taxonomy" id="2840963"/>
    <lineage>
        <taxon>Bacteria</taxon>
        <taxon>Bacillati</taxon>
        <taxon>Bacillota</taxon>
        <taxon>Clostridia</taxon>
        <taxon>Eubacteriales</taxon>
        <taxon>Clostridiaceae</taxon>
        <taxon>Clostridiaceae incertae sedis</taxon>
        <taxon>Candidatus Egerieisoma</taxon>
    </lineage>
</organism>
<dbReference type="AlphaFoldDB" id="A0A9D1I613"/>
<evidence type="ECO:0000256" key="7">
    <source>
        <dbReference type="ARBA" id="ARBA00023308"/>
    </source>
</evidence>
<evidence type="ECO:0000313" key="11">
    <source>
        <dbReference type="Proteomes" id="UP000824089"/>
    </source>
</evidence>
<reference evidence="10" key="1">
    <citation type="submission" date="2020-10" db="EMBL/GenBank/DDBJ databases">
        <authorList>
            <person name="Gilroy R."/>
        </authorList>
    </citation>
    <scope>NUCLEOTIDE SEQUENCE</scope>
    <source>
        <strain evidence="10">CHK195-4489</strain>
    </source>
</reference>